<dbReference type="EMBL" id="CABDUW010000540">
    <property type="protein sequence ID" value="VTJ71115.1"/>
    <property type="molecule type" value="Genomic_DNA"/>
</dbReference>
<evidence type="ECO:0000313" key="4">
    <source>
        <dbReference type="Proteomes" id="UP000335636"/>
    </source>
</evidence>
<feature type="region of interest" description="Disordered" evidence="1">
    <location>
        <begin position="334"/>
        <end position="434"/>
    </location>
</feature>
<protein>
    <recommendedName>
        <fullName evidence="2">Spondin domain-containing protein</fullName>
    </recommendedName>
</protein>
<dbReference type="GO" id="GO:0031012">
    <property type="term" value="C:extracellular matrix"/>
    <property type="evidence" value="ECO:0007669"/>
    <property type="project" value="TreeGrafter"/>
</dbReference>
<name>A0A5E4BNV9_MARMO</name>
<dbReference type="AlphaFoldDB" id="A0A5E4BNV9"/>
<dbReference type="PANTHER" id="PTHR11311">
    <property type="entry name" value="SPONDIN"/>
    <property type="match status" value="1"/>
</dbReference>
<dbReference type="InterPro" id="IPR051418">
    <property type="entry name" value="Spondin/Thrombospondin_T1"/>
</dbReference>
<dbReference type="Gene3D" id="2.60.40.2130">
    <property type="entry name" value="F-spondin domain"/>
    <property type="match status" value="1"/>
</dbReference>
<feature type="compositionally biased region" description="Polar residues" evidence="1">
    <location>
        <begin position="369"/>
        <end position="379"/>
    </location>
</feature>
<sequence length="434" mass="46985">MGPFRSYLWASGTRSSQQLLAPLPLLQVMENLSTTAAAGSSLWALLLATLGSTASQPLGAEAVCTARPPAKYSLTFTGKWSQAAFPKQYPLFRPPAQWSSLLGASHSSDYSMWRKDAYVSNGLRDFAERGEAWALMKELEAAGEKVQSVLAVFSAPAVPPPRPAAQRHGPEVHRAGAPAPGNPTGSHGRERAGGPPETTARQAPPAHNSTPWNAPTPEHTGPWVWTAGTCVREAPGSTKTPWTSTPMTRRPVFIIFIKFKNSDFTFSSTNLATTTQDTVTEITPPSPNHPANSFYYPRLKASPHKATGTQVKYLTSRDNEIVDSLSGNVQATSTLRTAEEQTPEQRKGGRRTREDRGKDKGHRCRQHNQESSVPTTATLERSHSQACPDHMGQEALCTAQRDGTPPAKTHETRLTLHSPYKDADSPATPKTAAP</sequence>
<evidence type="ECO:0000259" key="2">
    <source>
        <dbReference type="PROSITE" id="PS51020"/>
    </source>
</evidence>
<dbReference type="InterPro" id="IPR038678">
    <property type="entry name" value="Spondin_N_sf"/>
</dbReference>
<feature type="region of interest" description="Disordered" evidence="1">
    <location>
        <begin position="158"/>
        <end position="220"/>
    </location>
</feature>
<feature type="compositionally biased region" description="Basic and acidic residues" evidence="1">
    <location>
        <begin position="337"/>
        <end position="358"/>
    </location>
</feature>
<dbReference type="Pfam" id="PF06468">
    <property type="entry name" value="Spond_N"/>
    <property type="match status" value="2"/>
</dbReference>
<dbReference type="GO" id="GO:0007155">
    <property type="term" value="P:cell adhesion"/>
    <property type="evidence" value="ECO:0007669"/>
    <property type="project" value="TreeGrafter"/>
</dbReference>
<dbReference type="PROSITE" id="PS51020">
    <property type="entry name" value="SPONDIN"/>
    <property type="match status" value="1"/>
</dbReference>
<gene>
    <name evidence="3" type="ORF">MONAX_5E024037</name>
</gene>
<keyword evidence="4" id="KW-1185">Reference proteome</keyword>
<dbReference type="InterPro" id="IPR009465">
    <property type="entry name" value="Spondin_N"/>
</dbReference>
<feature type="compositionally biased region" description="Basic and acidic residues" evidence="1">
    <location>
        <begin position="408"/>
        <end position="424"/>
    </location>
</feature>
<feature type="domain" description="Spondin" evidence="2">
    <location>
        <begin position="60"/>
        <end position="290"/>
    </location>
</feature>
<evidence type="ECO:0000313" key="3">
    <source>
        <dbReference type="EMBL" id="VTJ71115.1"/>
    </source>
</evidence>
<dbReference type="PANTHER" id="PTHR11311:SF15">
    <property type="entry name" value="SPONDIN-2"/>
    <property type="match status" value="1"/>
</dbReference>
<comment type="caution">
    <text evidence="3">The sequence shown here is derived from an EMBL/GenBank/DDBJ whole genome shotgun (WGS) entry which is preliminary data.</text>
</comment>
<dbReference type="Proteomes" id="UP000335636">
    <property type="component" value="Unassembled WGS sequence"/>
</dbReference>
<proteinExistence type="predicted"/>
<organism evidence="3 4">
    <name type="scientific">Marmota monax</name>
    <name type="common">Woodchuck</name>
    <dbReference type="NCBI Taxonomy" id="9995"/>
    <lineage>
        <taxon>Eukaryota</taxon>
        <taxon>Metazoa</taxon>
        <taxon>Chordata</taxon>
        <taxon>Craniata</taxon>
        <taxon>Vertebrata</taxon>
        <taxon>Euteleostomi</taxon>
        <taxon>Mammalia</taxon>
        <taxon>Eutheria</taxon>
        <taxon>Euarchontoglires</taxon>
        <taxon>Glires</taxon>
        <taxon>Rodentia</taxon>
        <taxon>Sciuromorpha</taxon>
        <taxon>Sciuridae</taxon>
        <taxon>Xerinae</taxon>
        <taxon>Marmotini</taxon>
        <taxon>Marmota</taxon>
    </lineage>
</organism>
<accession>A0A5E4BNV9</accession>
<evidence type="ECO:0000256" key="1">
    <source>
        <dbReference type="SAM" id="MobiDB-lite"/>
    </source>
</evidence>
<reference evidence="3" key="1">
    <citation type="submission" date="2019-04" db="EMBL/GenBank/DDBJ databases">
        <authorList>
            <person name="Alioto T."/>
            <person name="Alioto T."/>
        </authorList>
    </citation>
    <scope>NUCLEOTIDE SEQUENCE [LARGE SCALE GENOMIC DNA]</scope>
</reference>